<dbReference type="InterPro" id="IPR051533">
    <property type="entry name" value="WaaL-like"/>
</dbReference>
<feature type="transmembrane region" description="Helical" evidence="5">
    <location>
        <begin position="181"/>
        <end position="198"/>
    </location>
</feature>
<keyword evidence="2 5" id="KW-0812">Transmembrane</keyword>
<accession>A0A178MKG4</accession>
<comment type="caution">
    <text evidence="7">The sequence shown here is derived from an EMBL/GenBank/DDBJ whole genome shotgun (WGS) entry which is preliminary data.</text>
</comment>
<dbReference type="PANTHER" id="PTHR37422">
    <property type="entry name" value="TEICHURONIC ACID BIOSYNTHESIS PROTEIN TUAE"/>
    <property type="match status" value="1"/>
</dbReference>
<feature type="transmembrane region" description="Helical" evidence="5">
    <location>
        <begin position="56"/>
        <end position="75"/>
    </location>
</feature>
<feature type="transmembrane region" description="Helical" evidence="5">
    <location>
        <begin position="111"/>
        <end position="129"/>
    </location>
</feature>
<sequence>MENVKQVIPAPLLVGAAPFVALFAFRGTIILLILIALLGLWGLFQKQWCFPSSRGWLAWTAALLIWCVASAVWASTPGLALPKSAELLGLGLAGCLGLGYFRALDGAAADRILLAMIFGLISCAVIALSDHMDGMMVSRLLHAMVGKPIAQGHAFSAPKASATLAAIWAVLCVGACWMRGWYRRAGLVLVSAFVIIWVTNSNTGLVAAVVGFVALAVAWWFPRAVRMILASCLVIGFAVGGLASSIPNTWDIAQKIRQIPPSGLHRLAIWQFTGQRIDERPLLGWGLDSSRALPGGEDDIPVTLKFVDEPREEATNCKPGRVCVMQLQALPLHPHNFVLQVWVELGAVGAFLFCGMVVAILRARGGADPGTSTALAVIATSAMVAMAGYGIWQIWWLSALWLSALVAVAVLQPPYAKAC</sequence>
<keyword evidence="4 5" id="KW-0472">Membrane</keyword>
<evidence type="ECO:0000313" key="7">
    <source>
        <dbReference type="EMBL" id="OAN49232.1"/>
    </source>
</evidence>
<dbReference type="InterPro" id="IPR007016">
    <property type="entry name" value="O-antigen_ligase-rel_domated"/>
</dbReference>
<evidence type="ECO:0000256" key="2">
    <source>
        <dbReference type="ARBA" id="ARBA00022692"/>
    </source>
</evidence>
<feature type="transmembrane region" description="Helical" evidence="5">
    <location>
        <begin position="20"/>
        <end position="44"/>
    </location>
</feature>
<name>A0A178MKG4_9PROT</name>
<feature type="transmembrane region" description="Helical" evidence="5">
    <location>
        <begin position="337"/>
        <end position="361"/>
    </location>
</feature>
<dbReference type="AlphaFoldDB" id="A0A178MKG4"/>
<keyword evidence="3 5" id="KW-1133">Transmembrane helix</keyword>
<dbReference type="EMBL" id="LWQT01000066">
    <property type="protein sequence ID" value="OAN49232.1"/>
    <property type="molecule type" value="Genomic_DNA"/>
</dbReference>
<feature type="domain" description="O-antigen ligase-related" evidence="6">
    <location>
        <begin position="188"/>
        <end position="354"/>
    </location>
</feature>
<organism evidence="7 8">
    <name type="scientific">Paramagnetospirillum marisnigri</name>
    <dbReference type="NCBI Taxonomy" id="1285242"/>
    <lineage>
        <taxon>Bacteria</taxon>
        <taxon>Pseudomonadati</taxon>
        <taxon>Pseudomonadota</taxon>
        <taxon>Alphaproteobacteria</taxon>
        <taxon>Rhodospirillales</taxon>
        <taxon>Magnetospirillaceae</taxon>
        <taxon>Paramagnetospirillum</taxon>
    </lineage>
</organism>
<feature type="transmembrane region" description="Helical" evidence="5">
    <location>
        <begin position="398"/>
        <end position="416"/>
    </location>
</feature>
<feature type="transmembrane region" description="Helical" evidence="5">
    <location>
        <begin position="87"/>
        <end position="104"/>
    </location>
</feature>
<proteinExistence type="predicted"/>
<keyword evidence="8" id="KW-1185">Reference proteome</keyword>
<dbReference type="Pfam" id="PF04932">
    <property type="entry name" value="Wzy_C"/>
    <property type="match status" value="1"/>
</dbReference>
<dbReference type="PANTHER" id="PTHR37422:SF13">
    <property type="entry name" value="LIPOPOLYSACCHARIDE BIOSYNTHESIS PROTEIN PA4999-RELATED"/>
    <property type="match status" value="1"/>
</dbReference>
<evidence type="ECO:0000256" key="4">
    <source>
        <dbReference type="ARBA" id="ARBA00023136"/>
    </source>
</evidence>
<evidence type="ECO:0000256" key="5">
    <source>
        <dbReference type="SAM" id="Phobius"/>
    </source>
</evidence>
<reference evidence="7 8" key="1">
    <citation type="submission" date="2016-04" db="EMBL/GenBank/DDBJ databases">
        <title>Draft genome sequence of freshwater magnetotactic bacteria Magnetospirillum marisnigri SP-1 and Magnetospirillum moscoviense BB-1.</title>
        <authorList>
            <person name="Koziaeva V."/>
            <person name="Dziuba M.V."/>
            <person name="Ivanov T.M."/>
            <person name="Kuznetsov B."/>
            <person name="Grouzdev D.S."/>
        </authorList>
    </citation>
    <scope>NUCLEOTIDE SEQUENCE [LARGE SCALE GENOMIC DNA]</scope>
    <source>
        <strain evidence="7 8">SP-1</strain>
    </source>
</reference>
<evidence type="ECO:0000256" key="1">
    <source>
        <dbReference type="ARBA" id="ARBA00004141"/>
    </source>
</evidence>
<feature type="transmembrane region" description="Helical" evidence="5">
    <location>
        <begin position="373"/>
        <end position="392"/>
    </location>
</feature>
<evidence type="ECO:0000259" key="6">
    <source>
        <dbReference type="Pfam" id="PF04932"/>
    </source>
</evidence>
<protein>
    <recommendedName>
        <fullName evidence="6">O-antigen ligase-related domain-containing protein</fullName>
    </recommendedName>
</protein>
<gene>
    <name evidence="7" type="ORF">A6A04_03715</name>
</gene>
<evidence type="ECO:0000313" key="8">
    <source>
        <dbReference type="Proteomes" id="UP000078428"/>
    </source>
</evidence>
<dbReference type="GO" id="GO:0016020">
    <property type="term" value="C:membrane"/>
    <property type="evidence" value="ECO:0007669"/>
    <property type="project" value="UniProtKB-SubCell"/>
</dbReference>
<dbReference type="Proteomes" id="UP000078428">
    <property type="component" value="Unassembled WGS sequence"/>
</dbReference>
<evidence type="ECO:0000256" key="3">
    <source>
        <dbReference type="ARBA" id="ARBA00022989"/>
    </source>
</evidence>
<feature type="transmembrane region" description="Helical" evidence="5">
    <location>
        <begin position="149"/>
        <end position="174"/>
    </location>
</feature>
<comment type="subcellular location">
    <subcellularLocation>
        <location evidence="1">Membrane</location>
        <topology evidence="1">Multi-pass membrane protein</topology>
    </subcellularLocation>
</comment>
<dbReference type="STRING" id="1285242.A6A04_03715"/>
<feature type="transmembrane region" description="Helical" evidence="5">
    <location>
        <begin position="228"/>
        <end position="246"/>
    </location>
</feature>